<dbReference type="GO" id="GO:0008270">
    <property type="term" value="F:zinc ion binding"/>
    <property type="evidence" value="ECO:0007669"/>
    <property type="project" value="UniProtKB-UniRule"/>
</dbReference>
<accession>A0A1J5TH32</accession>
<evidence type="ECO:0000313" key="7">
    <source>
        <dbReference type="Proteomes" id="UP000183815"/>
    </source>
</evidence>
<comment type="caution">
    <text evidence="6">The sequence shown here is derived from an EMBL/GenBank/DDBJ whole genome shotgun (WGS) entry which is preliminary data.</text>
</comment>
<keyword evidence="5" id="KW-0863">Zinc-finger</keyword>
<feature type="binding site" evidence="5">
    <location>
        <position position="16"/>
    </location>
    <ligand>
        <name>Zn(2+)</name>
        <dbReference type="ChEBI" id="CHEBI:29105"/>
    </ligand>
</feature>
<evidence type="ECO:0000256" key="3">
    <source>
        <dbReference type="ARBA" id="ARBA00022980"/>
    </source>
</evidence>
<feature type="binding site" evidence="5">
    <location>
        <position position="35"/>
    </location>
    <ligand>
        <name>Zn(2+)</name>
        <dbReference type="ChEBI" id="CHEBI:29105"/>
    </ligand>
</feature>
<dbReference type="GO" id="GO:1990904">
    <property type="term" value="C:ribonucleoprotein complex"/>
    <property type="evidence" value="ECO:0007669"/>
    <property type="project" value="UniProtKB-KW"/>
</dbReference>
<dbReference type="Gene3D" id="2.20.25.100">
    <property type="entry name" value="Zn-binding ribosomal proteins"/>
    <property type="match status" value="1"/>
</dbReference>
<dbReference type="InterPro" id="IPR000592">
    <property type="entry name" value="Ribosomal_eS27"/>
</dbReference>
<dbReference type="Proteomes" id="UP000183815">
    <property type="component" value="Unassembled WGS sequence"/>
</dbReference>
<feature type="zinc finger region" description="C4-type" evidence="5">
    <location>
        <begin position="13"/>
        <end position="35"/>
    </location>
</feature>
<dbReference type="AlphaFoldDB" id="A0A1J5TH32"/>
<dbReference type="Pfam" id="PF01667">
    <property type="entry name" value="Ribosomal_S27e"/>
    <property type="match status" value="1"/>
</dbReference>
<comment type="similarity">
    <text evidence="1 5">Belongs to the eukaryotic ribosomal protein eS27 family.</text>
</comment>
<evidence type="ECO:0000256" key="2">
    <source>
        <dbReference type="ARBA" id="ARBA00022833"/>
    </source>
</evidence>
<dbReference type="GO" id="GO:0005840">
    <property type="term" value="C:ribosome"/>
    <property type="evidence" value="ECO:0007669"/>
    <property type="project" value="UniProtKB-KW"/>
</dbReference>
<dbReference type="HAMAP" id="MF_00371">
    <property type="entry name" value="Ribosomal_eS27"/>
    <property type="match status" value="1"/>
</dbReference>
<name>A0A1J5TH32_9ARCH</name>
<keyword evidence="4 5" id="KW-0687">Ribonucleoprotein</keyword>
<dbReference type="SUPFAM" id="SSF57829">
    <property type="entry name" value="Zn-binding ribosomal proteins"/>
    <property type="match status" value="1"/>
</dbReference>
<protein>
    <recommendedName>
        <fullName evidence="5">Small ribosomal subunit protein eS27</fullName>
    </recommendedName>
</protein>
<evidence type="ECO:0000256" key="5">
    <source>
        <dbReference type="HAMAP-Rule" id="MF_00371"/>
    </source>
</evidence>
<comment type="subunit">
    <text evidence="5">Part of the 30S ribosomal subunit.</text>
</comment>
<organism evidence="6 7">
    <name type="scientific">Marine Group III euryarchaeote CG-Bathy1</name>
    <dbReference type="NCBI Taxonomy" id="1889001"/>
    <lineage>
        <taxon>Archaea</taxon>
        <taxon>Methanobacteriati</taxon>
        <taxon>Thermoplasmatota</taxon>
        <taxon>Thermoplasmata</taxon>
        <taxon>Candidatus Thermoprofundales</taxon>
    </lineage>
</organism>
<dbReference type="GO" id="GO:0003735">
    <property type="term" value="F:structural constituent of ribosome"/>
    <property type="evidence" value="ECO:0007669"/>
    <property type="project" value="InterPro"/>
</dbReference>
<sequence length="58" mass="6069">MSKIESKFLKVKCSDCANESVLFNKVSSSVSCQFCGSSLASSTGGTATITAEIVEELD</sequence>
<dbReference type="InterPro" id="IPR011332">
    <property type="entry name" value="Ribosomal_zn-bd"/>
</dbReference>
<dbReference type="NCBIfam" id="NF001629">
    <property type="entry name" value="PRK00415.1"/>
    <property type="match status" value="1"/>
</dbReference>
<dbReference type="InterPro" id="IPR023407">
    <property type="entry name" value="Ribosomal_eS27_Zn-bd_dom_sf"/>
</dbReference>
<dbReference type="GO" id="GO:0006412">
    <property type="term" value="P:translation"/>
    <property type="evidence" value="ECO:0007669"/>
    <property type="project" value="UniProtKB-UniRule"/>
</dbReference>
<gene>
    <name evidence="5" type="primary">rps27e</name>
    <name evidence="6" type="ORF">BEU04_00115</name>
</gene>
<keyword evidence="5" id="KW-0479">Metal-binding</keyword>
<keyword evidence="2 5" id="KW-0862">Zinc</keyword>
<dbReference type="EMBL" id="MIYU01000001">
    <property type="protein sequence ID" value="OIR20255.1"/>
    <property type="molecule type" value="Genomic_DNA"/>
</dbReference>
<reference evidence="6 7" key="1">
    <citation type="submission" date="2016-08" db="EMBL/GenBank/DDBJ databases">
        <title>New Insights into Marine Group III Euryarchaeota, from dark to light.</title>
        <authorList>
            <person name="Haro-Moreno J.M."/>
            <person name="Rodriguez-Valera F."/>
            <person name="Lopez-Garcia P."/>
            <person name="Moreira D."/>
            <person name="Martin-Cuadrado A.B."/>
        </authorList>
    </citation>
    <scope>NUCLEOTIDE SEQUENCE [LARGE SCALE GENOMIC DNA]</scope>
    <source>
        <strain evidence="6">CG-Bathy1</strain>
    </source>
</reference>
<comment type="cofactor">
    <cofactor evidence="5">
        <name>Zn(2+)</name>
        <dbReference type="ChEBI" id="CHEBI:29105"/>
    </cofactor>
    <text evidence="5">Binds 1 zinc ion per subunit.</text>
</comment>
<proteinExistence type="inferred from homology"/>
<evidence type="ECO:0000256" key="4">
    <source>
        <dbReference type="ARBA" id="ARBA00023274"/>
    </source>
</evidence>
<evidence type="ECO:0000313" key="6">
    <source>
        <dbReference type="EMBL" id="OIR20255.1"/>
    </source>
</evidence>
<keyword evidence="3 5" id="KW-0689">Ribosomal protein</keyword>
<feature type="binding site" evidence="5">
    <location>
        <position position="13"/>
    </location>
    <ligand>
        <name>Zn(2+)</name>
        <dbReference type="ChEBI" id="CHEBI:29105"/>
    </ligand>
</feature>
<feature type="binding site" evidence="5">
    <location>
        <position position="32"/>
    </location>
    <ligand>
        <name>Zn(2+)</name>
        <dbReference type="ChEBI" id="CHEBI:29105"/>
    </ligand>
</feature>
<evidence type="ECO:0000256" key="1">
    <source>
        <dbReference type="ARBA" id="ARBA00010919"/>
    </source>
</evidence>